<gene>
    <name evidence="1" type="ORF">DKP91_14390</name>
</gene>
<evidence type="ECO:0008006" key="3">
    <source>
        <dbReference type="Google" id="ProtNLM"/>
    </source>
</evidence>
<protein>
    <recommendedName>
        <fullName evidence="3">GNAT family N-acetyltransferase</fullName>
    </recommendedName>
</protein>
<organism evidence="1 2">
    <name type="scientific">Enterococcus faecium</name>
    <name type="common">Streptococcus faecium</name>
    <dbReference type="NCBI Taxonomy" id="1352"/>
    <lineage>
        <taxon>Bacteria</taxon>
        <taxon>Bacillati</taxon>
        <taxon>Bacillota</taxon>
        <taxon>Bacilli</taxon>
        <taxon>Lactobacillales</taxon>
        <taxon>Enterococcaceae</taxon>
        <taxon>Enterococcus</taxon>
    </lineage>
</organism>
<reference evidence="1 2" key="1">
    <citation type="submission" date="2018-05" db="EMBL/GenBank/DDBJ databases">
        <title>Vancomycin-resistant Enterococcus faecium strain from Chelyabinsk, Russia.</title>
        <authorList>
            <person name="Gostev V."/>
            <person name="Goncharov A."/>
            <person name="Kolodzhieva V."/>
            <person name="Suvorov A."/>
            <person name="Sidorenko S."/>
            <person name="Zueva L."/>
        </authorList>
    </citation>
    <scope>NUCLEOTIDE SEQUENCE [LARGE SCALE GENOMIC DNA]</scope>
    <source>
        <strain evidence="1 2">20</strain>
    </source>
</reference>
<comment type="caution">
    <text evidence="1">The sequence shown here is derived from an EMBL/GenBank/DDBJ whole genome shotgun (WGS) entry which is preliminary data.</text>
</comment>
<sequence length="164" mass="18992">MSNQPDKQETVILQERYQLGERHHQTHIKVPFVVTEAYEYMRIQFSYGPQIVDNEEAKPYLEQALLRYFTPEEQTDGKWQDFLPLVNLLTLSVSQEGHYLGCYHHKAATQEIYLSAKTSSLGFERVSPTPSFWELQISLHCMLSRKGFAEICVIGGQQDEVLSH</sequence>
<evidence type="ECO:0000313" key="1">
    <source>
        <dbReference type="EMBL" id="PZM53216.1"/>
    </source>
</evidence>
<dbReference type="Proteomes" id="UP000249070">
    <property type="component" value="Unassembled WGS sequence"/>
</dbReference>
<accession>A0AB73TLX4</accession>
<evidence type="ECO:0000313" key="2">
    <source>
        <dbReference type="Proteomes" id="UP000249070"/>
    </source>
</evidence>
<proteinExistence type="predicted"/>
<dbReference type="RefSeq" id="WP_002303557.1">
    <property type="nucleotide sequence ID" value="NZ_AP026661.1"/>
</dbReference>
<dbReference type="EMBL" id="QHGU01000129">
    <property type="protein sequence ID" value="PZM53216.1"/>
    <property type="molecule type" value="Genomic_DNA"/>
</dbReference>
<name>A0AB73TLX4_ENTFC</name>
<dbReference type="AlphaFoldDB" id="A0AB73TLX4"/>